<evidence type="ECO:0000256" key="4">
    <source>
        <dbReference type="ARBA" id="ARBA00022989"/>
    </source>
</evidence>
<dbReference type="PANTHER" id="PTHR45649">
    <property type="entry name" value="AMINO-ACID PERMEASE BAT1"/>
    <property type="match status" value="1"/>
</dbReference>
<feature type="transmembrane region" description="Helical" evidence="6">
    <location>
        <begin position="474"/>
        <end position="495"/>
    </location>
</feature>
<evidence type="ECO:0008006" key="9">
    <source>
        <dbReference type="Google" id="ProtNLM"/>
    </source>
</evidence>
<feature type="transmembrane region" description="Helical" evidence="6">
    <location>
        <begin position="319"/>
        <end position="338"/>
    </location>
</feature>
<dbReference type="Gene3D" id="1.20.1740.10">
    <property type="entry name" value="Amino acid/polyamine transporter I"/>
    <property type="match status" value="1"/>
</dbReference>
<sequence>MGDNVTAVEAQVSQGDGTKAENLAVQRLGYEPELHRTFDLLGMIGFSFSIVSCWSALGGTFSVGLTSGGPPVMVFSWLIISVGALAVGISFAEMCSAYPLAGGQYSWVAAIAPKEWARGLSWVTGWFMLIGLVAMGATNNFITANFVLGMANLINPSYVIERWHTSLVTYAIILLTGMVNIFTPKILDRLGKGIFLWNICAFVVVIIVLLVMNDHKQPASFVFTDFRNDTGMSPALGVIAGLLQTLFGMCCYEAPGHMTEEMNNASRDAPKAIILSVVMGAVTGFIFLVVVFFCTGDLATTANSPTGVPLIQIFHDSIGSARGACALAAIVTVIYFVAANSLMAEGGRSIWAFARDHGLPASKYVSKVDKKFGVPVIAILVCMLIQAALNTIYIGTYTGFVTVTSISTEGFYISYFVPLFARILSHAMGRPVKLDGPFNFGKFGLVCNWIGAIFLLVAIVLFNFPSEAPITAENFNYCIAAVVLVLVLSFSTWILDGRNSFTMPNLEGIEEVCSDTPVIVENDKSHWESS</sequence>
<feature type="transmembrane region" description="Helical" evidence="6">
    <location>
        <begin position="77"/>
        <end position="101"/>
    </location>
</feature>
<feature type="transmembrane region" description="Helical" evidence="6">
    <location>
        <begin position="372"/>
        <end position="394"/>
    </location>
</feature>
<dbReference type="Proteomes" id="UP000509510">
    <property type="component" value="Chromosome I"/>
</dbReference>
<evidence type="ECO:0000256" key="1">
    <source>
        <dbReference type="ARBA" id="ARBA00004141"/>
    </source>
</evidence>
<evidence type="ECO:0000256" key="6">
    <source>
        <dbReference type="SAM" id="Phobius"/>
    </source>
</evidence>
<evidence type="ECO:0000256" key="3">
    <source>
        <dbReference type="ARBA" id="ARBA00022692"/>
    </source>
</evidence>
<dbReference type="PANTHER" id="PTHR45649:SF8">
    <property type="entry name" value="PERMEASE, PUTATIVE-RELATED"/>
    <property type="match status" value="1"/>
</dbReference>
<dbReference type="EMBL" id="CP055898">
    <property type="protein sequence ID" value="QKX53758.1"/>
    <property type="molecule type" value="Genomic_DNA"/>
</dbReference>
<keyword evidence="2" id="KW-0813">Transport</keyword>
<accession>A0A7H8QIG5</accession>
<dbReference type="OrthoDB" id="3257095at2759"/>
<name>A0A7H8QIG5_TALRU</name>
<feature type="transmembrane region" description="Helical" evidence="6">
    <location>
        <begin position="37"/>
        <end position="57"/>
    </location>
</feature>
<gene>
    <name evidence="7" type="ORF">TRUGW13939_00838</name>
</gene>
<keyword evidence="5 6" id="KW-0472">Membrane</keyword>
<dbReference type="InterPro" id="IPR002293">
    <property type="entry name" value="AA/rel_permease1"/>
</dbReference>
<dbReference type="GeneID" id="55988351"/>
<dbReference type="GO" id="GO:0016020">
    <property type="term" value="C:membrane"/>
    <property type="evidence" value="ECO:0007669"/>
    <property type="project" value="UniProtKB-SubCell"/>
</dbReference>
<dbReference type="AlphaFoldDB" id="A0A7H8QIG5"/>
<feature type="transmembrane region" description="Helical" evidence="6">
    <location>
        <begin position="163"/>
        <end position="182"/>
    </location>
</feature>
<dbReference type="PIRSF" id="PIRSF006060">
    <property type="entry name" value="AA_transporter"/>
    <property type="match status" value="1"/>
</dbReference>
<dbReference type="Pfam" id="PF13520">
    <property type="entry name" value="AA_permease_2"/>
    <property type="match status" value="1"/>
</dbReference>
<dbReference type="RefSeq" id="XP_035339937.1">
    <property type="nucleotide sequence ID" value="XM_035484044.1"/>
</dbReference>
<evidence type="ECO:0000313" key="8">
    <source>
        <dbReference type="Proteomes" id="UP000509510"/>
    </source>
</evidence>
<keyword evidence="4 6" id="KW-1133">Transmembrane helix</keyword>
<feature type="transmembrane region" description="Helical" evidence="6">
    <location>
        <begin position="273"/>
        <end position="299"/>
    </location>
</feature>
<evidence type="ECO:0000256" key="2">
    <source>
        <dbReference type="ARBA" id="ARBA00022448"/>
    </source>
</evidence>
<evidence type="ECO:0000256" key="5">
    <source>
        <dbReference type="ARBA" id="ARBA00023136"/>
    </source>
</evidence>
<organism evidence="7 8">
    <name type="scientific">Talaromyces rugulosus</name>
    <name type="common">Penicillium rugulosum</name>
    <dbReference type="NCBI Taxonomy" id="121627"/>
    <lineage>
        <taxon>Eukaryota</taxon>
        <taxon>Fungi</taxon>
        <taxon>Dikarya</taxon>
        <taxon>Ascomycota</taxon>
        <taxon>Pezizomycotina</taxon>
        <taxon>Eurotiomycetes</taxon>
        <taxon>Eurotiomycetidae</taxon>
        <taxon>Eurotiales</taxon>
        <taxon>Trichocomaceae</taxon>
        <taxon>Talaromyces</taxon>
        <taxon>Talaromyces sect. Islandici</taxon>
    </lineage>
</organism>
<feature type="transmembrane region" description="Helical" evidence="6">
    <location>
        <begin position="232"/>
        <end position="252"/>
    </location>
</feature>
<reference evidence="8" key="1">
    <citation type="submission" date="2020-06" db="EMBL/GenBank/DDBJ databases">
        <title>A chromosome-scale genome assembly of Talaromyces rugulosus W13939.</title>
        <authorList>
            <person name="Wang B."/>
            <person name="Guo L."/>
            <person name="Ye K."/>
            <person name="Wang L."/>
        </authorList>
    </citation>
    <scope>NUCLEOTIDE SEQUENCE [LARGE SCALE GENOMIC DNA]</scope>
    <source>
        <strain evidence="8">W13939</strain>
    </source>
</reference>
<protein>
    <recommendedName>
        <fullName evidence="9">Amino acid permease/ SLC12A domain-containing protein</fullName>
    </recommendedName>
</protein>
<comment type="subcellular location">
    <subcellularLocation>
        <location evidence="1">Membrane</location>
        <topology evidence="1">Multi-pass membrane protein</topology>
    </subcellularLocation>
</comment>
<feature type="transmembrane region" description="Helical" evidence="6">
    <location>
        <begin position="442"/>
        <end position="462"/>
    </location>
</feature>
<feature type="transmembrane region" description="Helical" evidence="6">
    <location>
        <begin position="194"/>
        <end position="212"/>
    </location>
</feature>
<feature type="transmembrane region" description="Helical" evidence="6">
    <location>
        <begin position="400"/>
        <end position="421"/>
    </location>
</feature>
<keyword evidence="3 6" id="KW-0812">Transmembrane</keyword>
<dbReference type="KEGG" id="trg:TRUGW13939_00838"/>
<proteinExistence type="predicted"/>
<feature type="transmembrane region" description="Helical" evidence="6">
    <location>
        <begin position="122"/>
        <end position="143"/>
    </location>
</feature>
<dbReference type="GO" id="GO:0022857">
    <property type="term" value="F:transmembrane transporter activity"/>
    <property type="evidence" value="ECO:0007669"/>
    <property type="project" value="InterPro"/>
</dbReference>
<evidence type="ECO:0000313" key="7">
    <source>
        <dbReference type="EMBL" id="QKX53758.1"/>
    </source>
</evidence>
<keyword evidence="8" id="KW-1185">Reference proteome</keyword>